<keyword evidence="3" id="KW-0812">Transmembrane</keyword>
<keyword evidence="7" id="KW-0472">Membrane</keyword>
<keyword evidence="8" id="KW-0325">Glycoprotein</keyword>
<reference evidence="9" key="1">
    <citation type="submission" date="2022-04" db="EMBL/GenBank/DDBJ databases">
        <title>Carnegiea gigantea Genome sequencing and assembly v2.</title>
        <authorList>
            <person name="Copetti D."/>
            <person name="Sanderson M.J."/>
            <person name="Burquez A."/>
            <person name="Wojciechowski M.F."/>
        </authorList>
    </citation>
    <scope>NUCLEOTIDE SEQUENCE</scope>
    <source>
        <strain evidence="9">SGP5-SGP5p</strain>
        <tissue evidence="9">Aerial part</tissue>
    </source>
</reference>
<dbReference type="PANTHER" id="PTHR48061:SF51">
    <property type="entry name" value="RECEPTOR LIKE PROTEIN 30-LIKE"/>
    <property type="match status" value="1"/>
</dbReference>
<dbReference type="FunFam" id="3.80.10.10:FF:000041">
    <property type="entry name" value="LRR receptor-like serine/threonine-protein kinase ERECTA"/>
    <property type="match status" value="1"/>
</dbReference>
<accession>A0A9Q1KXQ6</accession>
<dbReference type="GO" id="GO:0016020">
    <property type="term" value="C:membrane"/>
    <property type="evidence" value="ECO:0007669"/>
    <property type="project" value="UniProtKB-SubCell"/>
</dbReference>
<evidence type="ECO:0000256" key="7">
    <source>
        <dbReference type="ARBA" id="ARBA00023136"/>
    </source>
</evidence>
<evidence type="ECO:0000256" key="8">
    <source>
        <dbReference type="ARBA" id="ARBA00023180"/>
    </source>
</evidence>
<dbReference type="InterPro" id="IPR001611">
    <property type="entry name" value="Leu-rich_rpt"/>
</dbReference>
<protein>
    <submittedName>
        <fullName evidence="9">Uncharacterized protein</fullName>
    </submittedName>
</protein>
<evidence type="ECO:0000256" key="6">
    <source>
        <dbReference type="ARBA" id="ARBA00022989"/>
    </source>
</evidence>
<dbReference type="Pfam" id="PF00560">
    <property type="entry name" value="LRR_1"/>
    <property type="match status" value="7"/>
</dbReference>
<evidence type="ECO:0000256" key="3">
    <source>
        <dbReference type="ARBA" id="ARBA00022692"/>
    </source>
</evidence>
<organism evidence="9 10">
    <name type="scientific">Carnegiea gigantea</name>
    <dbReference type="NCBI Taxonomy" id="171969"/>
    <lineage>
        <taxon>Eukaryota</taxon>
        <taxon>Viridiplantae</taxon>
        <taxon>Streptophyta</taxon>
        <taxon>Embryophyta</taxon>
        <taxon>Tracheophyta</taxon>
        <taxon>Spermatophyta</taxon>
        <taxon>Magnoliopsida</taxon>
        <taxon>eudicotyledons</taxon>
        <taxon>Gunneridae</taxon>
        <taxon>Pentapetalae</taxon>
        <taxon>Caryophyllales</taxon>
        <taxon>Cactineae</taxon>
        <taxon>Cactaceae</taxon>
        <taxon>Cactoideae</taxon>
        <taxon>Echinocereeae</taxon>
        <taxon>Carnegiea</taxon>
    </lineage>
</organism>
<dbReference type="InterPro" id="IPR046956">
    <property type="entry name" value="RLP23-like"/>
</dbReference>
<sequence>MDFLCSLTNATNLGVLDISYNNLEGSLPECASNLLSKLSVIWFEGNYISGSIPANIPNFVSYLSLGHNNISGRIPLSLCNATKLDILHLGDNHLEGNIPDCLIALSRTLIALNLRGNNLVGTIPNKFAKYCRLESLYLNENFLQGQIPTSLANCKLLKLLDLGNNQLSGTLPCRLKTLTQLQVLILRSNRFSGSIACLESIWPLLQILDLASNQFGGEIKAQFITKWKLMMTGTKELQTKPDFLEYYLAFPGPHVPPAPPDELQWSSKKEVEWMLRGAEVGFPVGLTIFVGPLLYIKRWRRWYCRHLGRLATKVMGWEDYCAGNKIYGRIPQSLCNATKLDILDLRDNHLEGTIPDCLIALSQTLGVLNLRRNNIGGTIPNKFVKGCRLDTLDFNGNLLQGQIPTSLAKCKELKVLNLGSNQLHDNFPCELKTLFKLQVLILKSNKLNGNIACPGRELFWPLLQILDLSSNQFSGKMTLQFIPGSRLMITGTKELQMTPYVLEYYSNVRGAVDYYTDGVRMQMFQDRNHQHLEMDRNGGPRVKSSGCCRELKWGLLLA</sequence>
<evidence type="ECO:0000256" key="4">
    <source>
        <dbReference type="ARBA" id="ARBA00022729"/>
    </source>
</evidence>
<evidence type="ECO:0000313" key="9">
    <source>
        <dbReference type="EMBL" id="KAJ8451597.1"/>
    </source>
</evidence>
<comment type="subcellular location">
    <subcellularLocation>
        <location evidence="1">Membrane</location>
        <topology evidence="1">Single-pass type I membrane protein</topology>
    </subcellularLocation>
</comment>
<dbReference type="AlphaFoldDB" id="A0A9Q1KXQ6"/>
<evidence type="ECO:0000256" key="5">
    <source>
        <dbReference type="ARBA" id="ARBA00022737"/>
    </source>
</evidence>
<keyword evidence="6" id="KW-1133">Transmembrane helix</keyword>
<keyword evidence="10" id="KW-1185">Reference proteome</keyword>
<dbReference type="PANTHER" id="PTHR48061">
    <property type="entry name" value="LEUCINE-RICH REPEAT RECEPTOR PROTEIN KINASE EMS1-LIKE-RELATED"/>
    <property type="match status" value="1"/>
</dbReference>
<name>A0A9Q1KXQ6_9CARY</name>
<dbReference type="Proteomes" id="UP001153076">
    <property type="component" value="Unassembled WGS sequence"/>
</dbReference>
<evidence type="ECO:0000313" key="10">
    <source>
        <dbReference type="Proteomes" id="UP001153076"/>
    </source>
</evidence>
<dbReference type="EMBL" id="JAKOGI010000008">
    <property type="protein sequence ID" value="KAJ8451597.1"/>
    <property type="molecule type" value="Genomic_DNA"/>
</dbReference>
<dbReference type="OrthoDB" id="994806at2759"/>
<gene>
    <name evidence="9" type="ORF">Cgig2_018231</name>
</gene>
<comment type="caution">
    <text evidence="9">The sequence shown here is derived from an EMBL/GenBank/DDBJ whole genome shotgun (WGS) entry which is preliminary data.</text>
</comment>
<proteinExistence type="predicted"/>
<evidence type="ECO:0000256" key="2">
    <source>
        <dbReference type="ARBA" id="ARBA00022614"/>
    </source>
</evidence>
<dbReference type="FunFam" id="3.80.10.10:FF:000095">
    <property type="entry name" value="LRR receptor-like serine/threonine-protein kinase GSO1"/>
    <property type="match status" value="1"/>
</dbReference>
<dbReference type="InterPro" id="IPR032675">
    <property type="entry name" value="LRR_dom_sf"/>
</dbReference>
<keyword evidence="5" id="KW-0677">Repeat</keyword>
<keyword evidence="4" id="KW-0732">Signal</keyword>
<dbReference type="Gene3D" id="3.80.10.10">
    <property type="entry name" value="Ribonuclease Inhibitor"/>
    <property type="match status" value="2"/>
</dbReference>
<dbReference type="SUPFAM" id="SSF52058">
    <property type="entry name" value="L domain-like"/>
    <property type="match status" value="2"/>
</dbReference>
<evidence type="ECO:0000256" key="1">
    <source>
        <dbReference type="ARBA" id="ARBA00004479"/>
    </source>
</evidence>
<keyword evidence="2" id="KW-0433">Leucine-rich repeat</keyword>